<keyword evidence="2" id="KW-1185">Reference proteome</keyword>
<evidence type="ECO:0000313" key="2">
    <source>
        <dbReference type="Proteomes" id="UP000010798"/>
    </source>
</evidence>
<dbReference type="RefSeq" id="WP_015244942.1">
    <property type="nucleotide sequence ID" value="NC_019892.1"/>
</dbReference>
<proteinExistence type="predicted"/>
<dbReference type="Proteomes" id="UP000010798">
    <property type="component" value="Chromosome"/>
</dbReference>
<dbReference type="HOGENOM" id="CLU_1287236_0_0_0"/>
<dbReference type="EMBL" id="CP003364">
    <property type="protein sequence ID" value="AGA25768.1"/>
    <property type="molecule type" value="Genomic_DNA"/>
</dbReference>
<dbReference type="STRING" id="886293.Sinac_1385"/>
<name>L0DAA7_SINAD</name>
<reference evidence="1 2" key="1">
    <citation type="submission" date="2012-02" db="EMBL/GenBank/DDBJ databases">
        <title>Complete sequence of chromosome of Singulisphaera acidiphila DSM 18658.</title>
        <authorList>
            <consortium name="US DOE Joint Genome Institute (JGI-PGF)"/>
            <person name="Lucas S."/>
            <person name="Copeland A."/>
            <person name="Lapidus A."/>
            <person name="Glavina del Rio T."/>
            <person name="Dalin E."/>
            <person name="Tice H."/>
            <person name="Bruce D."/>
            <person name="Goodwin L."/>
            <person name="Pitluck S."/>
            <person name="Peters L."/>
            <person name="Ovchinnikova G."/>
            <person name="Chertkov O."/>
            <person name="Kyrpides N."/>
            <person name="Mavromatis K."/>
            <person name="Ivanova N."/>
            <person name="Brettin T."/>
            <person name="Detter J.C."/>
            <person name="Han C."/>
            <person name="Larimer F."/>
            <person name="Land M."/>
            <person name="Hauser L."/>
            <person name="Markowitz V."/>
            <person name="Cheng J.-F."/>
            <person name="Hugenholtz P."/>
            <person name="Woyke T."/>
            <person name="Wu D."/>
            <person name="Tindall B."/>
            <person name="Pomrenke H."/>
            <person name="Brambilla E."/>
            <person name="Klenk H.-P."/>
            <person name="Eisen J.A."/>
        </authorList>
    </citation>
    <scope>NUCLEOTIDE SEQUENCE [LARGE SCALE GENOMIC DNA]</scope>
    <source>
        <strain evidence="2">ATCC BAA-1392 / DSM 18658 / VKM B-2454 / MOB10</strain>
    </source>
</reference>
<dbReference type="OrthoDB" id="9798200at2"/>
<dbReference type="InterPro" id="IPR045738">
    <property type="entry name" value="DUF6088"/>
</dbReference>
<dbReference type="Pfam" id="PF19570">
    <property type="entry name" value="DUF6088"/>
    <property type="match status" value="1"/>
</dbReference>
<accession>L0DAA7</accession>
<dbReference type="eggNOG" id="COG5340">
    <property type="taxonomic scope" value="Bacteria"/>
</dbReference>
<dbReference type="KEGG" id="saci:Sinac_1385"/>
<sequence>MATDEKYRAAASAADRVRRAIEAGGERIWTVQDFQGLPFPAVTQTLSRLTRRGEIQRIGKGLYYKPRQTPFGTSRPNPRLLRSIAARDHSVFPAGLTAANLLGFSTQVPAREELATIQGSLPRAKVGRTALIHTRRPEAWRRLTDRDAALLDLIRRRAETSELSPRETVQRLLELLKEDGRFERLMEVANSEPPRVRAMLGALGEELGMGKATLESLRSSLNPLSRFDFGPLSVLKAARVWHAKGRRSG</sequence>
<protein>
    <submittedName>
        <fullName evidence="1">Uncharacterized protein</fullName>
    </submittedName>
</protein>
<organism evidence="1 2">
    <name type="scientific">Singulisphaera acidiphila (strain ATCC BAA-1392 / DSM 18658 / VKM B-2454 / MOB10)</name>
    <dbReference type="NCBI Taxonomy" id="886293"/>
    <lineage>
        <taxon>Bacteria</taxon>
        <taxon>Pseudomonadati</taxon>
        <taxon>Planctomycetota</taxon>
        <taxon>Planctomycetia</taxon>
        <taxon>Isosphaerales</taxon>
        <taxon>Isosphaeraceae</taxon>
        <taxon>Singulisphaera</taxon>
    </lineage>
</organism>
<dbReference type="AlphaFoldDB" id="L0DAA7"/>
<gene>
    <name evidence="1" type="ordered locus">Sinac_1385</name>
</gene>
<evidence type="ECO:0000313" key="1">
    <source>
        <dbReference type="EMBL" id="AGA25768.1"/>
    </source>
</evidence>